<evidence type="ECO:0000256" key="5">
    <source>
        <dbReference type="ARBA" id="ARBA00023136"/>
    </source>
</evidence>
<comment type="subcellular location">
    <subcellularLocation>
        <location evidence="1">Cell membrane</location>
        <topology evidence="1">Multi-pass membrane protein</topology>
    </subcellularLocation>
</comment>
<proteinExistence type="predicted"/>
<feature type="transmembrane region" description="Helical" evidence="6">
    <location>
        <begin position="100"/>
        <end position="117"/>
    </location>
</feature>
<reference evidence="8 9" key="1">
    <citation type="submission" date="2018-04" db="EMBL/GenBank/DDBJ databases">
        <title>Genomic Encyclopedia of Type Strains, Phase IV (KMG-IV): sequencing the most valuable type-strain genomes for metagenomic binning, comparative biology and taxonomic classification.</title>
        <authorList>
            <person name="Goeker M."/>
        </authorList>
    </citation>
    <scope>NUCLEOTIDE SEQUENCE [LARGE SCALE GENOMIC DNA]</scope>
    <source>
        <strain evidence="8 9">DSM 45771</strain>
    </source>
</reference>
<evidence type="ECO:0000313" key="8">
    <source>
        <dbReference type="EMBL" id="PVZ09496.1"/>
    </source>
</evidence>
<dbReference type="GO" id="GO:0004812">
    <property type="term" value="F:aminoacyl-tRNA ligase activity"/>
    <property type="evidence" value="ECO:0007669"/>
    <property type="project" value="UniProtKB-KW"/>
</dbReference>
<evidence type="ECO:0000256" key="1">
    <source>
        <dbReference type="ARBA" id="ARBA00004651"/>
    </source>
</evidence>
<dbReference type="RefSeq" id="WP_116708685.1">
    <property type="nucleotide sequence ID" value="NZ_QEKW01000006.1"/>
</dbReference>
<feature type="transmembrane region" description="Helical" evidence="6">
    <location>
        <begin position="123"/>
        <end position="142"/>
    </location>
</feature>
<dbReference type="GO" id="GO:0005886">
    <property type="term" value="C:plasma membrane"/>
    <property type="evidence" value="ECO:0007669"/>
    <property type="project" value="UniProtKB-SubCell"/>
</dbReference>
<dbReference type="PANTHER" id="PTHR34697">
    <property type="entry name" value="PHOSPHATIDYLGLYCEROL LYSYLTRANSFERASE"/>
    <property type="match status" value="1"/>
</dbReference>
<feature type="domain" description="Phosphatidylglycerol lysyltransferase C-terminal" evidence="7">
    <location>
        <begin position="253"/>
        <end position="554"/>
    </location>
</feature>
<dbReference type="InterPro" id="IPR024320">
    <property type="entry name" value="LPG_synthase_C"/>
</dbReference>
<keyword evidence="3 6" id="KW-0812">Transmembrane</keyword>
<gene>
    <name evidence="8" type="ORF">C8D89_106159</name>
</gene>
<sequence>MASGVPTGVRTDRPSAAAVEGRFARWRGRRIARVVTWAARVAGLLTILSLALPVLRRHLQPATWFGFPAQASLAGTIVVAALGIGLMMLATGLRRRKRRAWQLAVLACVLLVVSHVLGRQSVVPAVVVLVLLAGLLVTRREFTARPDPVGPLAGVRVVLQVLLGGFVVVLLLLVVRPSLVEGRPGLGEKAAQAALSLFGVSGPLRFRAGWFDDLTAGLGLTFGVAALVLGGYFLLRSAEPRPALTRGDADRIRDLLARHGRGDSLGYFALRRDKAAVFSPSGKAAVVYRVVAGVALASGDPLGDLEAWPGAIAEFLATCRRSGWVPAVLGCSEAGARVWVREGGLDALELGDEAVVDVATFSLQGRAMRTVRQAVARVRRAGYDTTVRRLRDVPGEEPAQLRELVARWRGGPAERGFSMALSRVADAEADPDAVVVVATCADEVRGLLQFVPWGTEGLSLDLMIRDPAVPDNGLNELLIADLLGACRGLGVDRVSLNFAVFRSALERGEKIGAGPVARLWARVLRTASRWWQIETLYRFNARFGPVWVPRYLVFDAVRDLPRIAVAAFEAEGYGGRPPALLRLLRR</sequence>
<keyword evidence="9" id="KW-1185">Reference proteome</keyword>
<comment type="caution">
    <text evidence="8">The sequence shown here is derived from an EMBL/GenBank/DDBJ whole genome shotgun (WGS) entry which is preliminary data.</text>
</comment>
<feature type="transmembrane region" description="Helical" evidence="6">
    <location>
        <begin position="214"/>
        <end position="235"/>
    </location>
</feature>
<organism evidence="8 9">
    <name type="scientific">Actinomycetospora cinnamomea</name>
    <dbReference type="NCBI Taxonomy" id="663609"/>
    <lineage>
        <taxon>Bacteria</taxon>
        <taxon>Bacillati</taxon>
        <taxon>Actinomycetota</taxon>
        <taxon>Actinomycetes</taxon>
        <taxon>Pseudonocardiales</taxon>
        <taxon>Pseudonocardiaceae</taxon>
        <taxon>Actinomycetospora</taxon>
    </lineage>
</organism>
<evidence type="ECO:0000256" key="2">
    <source>
        <dbReference type="ARBA" id="ARBA00022475"/>
    </source>
</evidence>
<dbReference type="GO" id="GO:0016755">
    <property type="term" value="F:aminoacyltransferase activity"/>
    <property type="evidence" value="ECO:0007669"/>
    <property type="project" value="TreeGrafter"/>
</dbReference>
<dbReference type="SUPFAM" id="SSF55729">
    <property type="entry name" value="Acyl-CoA N-acyltransferases (Nat)"/>
    <property type="match status" value="1"/>
</dbReference>
<protein>
    <submittedName>
        <fullName evidence="8">Lysyl-tRNA synthetase class 2</fullName>
    </submittedName>
</protein>
<name>A0A2U1FBF5_9PSEU</name>
<keyword evidence="8" id="KW-0436">Ligase</keyword>
<keyword evidence="2" id="KW-1003">Cell membrane</keyword>
<feature type="transmembrane region" description="Helical" evidence="6">
    <location>
        <begin position="31"/>
        <end position="52"/>
    </location>
</feature>
<feature type="transmembrane region" description="Helical" evidence="6">
    <location>
        <begin position="72"/>
        <end position="93"/>
    </location>
</feature>
<dbReference type="EMBL" id="QEKW01000006">
    <property type="protein sequence ID" value="PVZ09496.1"/>
    <property type="molecule type" value="Genomic_DNA"/>
</dbReference>
<evidence type="ECO:0000259" key="7">
    <source>
        <dbReference type="Pfam" id="PF09924"/>
    </source>
</evidence>
<dbReference type="GO" id="GO:0055091">
    <property type="term" value="P:phospholipid homeostasis"/>
    <property type="evidence" value="ECO:0007669"/>
    <property type="project" value="TreeGrafter"/>
</dbReference>
<keyword evidence="5 6" id="KW-0472">Membrane</keyword>
<evidence type="ECO:0000256" key="4">
    <source>
        <dbReference type="ARBA" id="ARBA00022989"/>
    </source>
</evidence>
<dbReference type="PANTHER" id="PTHR34697:SF2">
    <property type="entry name" value="PHOSPHATIDYLGLYCEROL LYSYLTRANSFERASE"/>
    <property type="match status" value="1"/>
</dbReference>
<dbReference type="AlphaFoldDB" id="A0A2U1FBF5"/>
<evidence type="ECO:0000256" key="3">
    <source>
        <dbReference type="ARBA" id="ARBA00022692"/>
    </source>
</evidence>
<evidence type="ECO:0000313" key="9">
    <source>
        <dbReference type="Proteomes" id="UP000245639"/>
    </source>
</evidence>
<dbReference type="Pfam" id="PF09924">
    <property type="entry name" value="LPG_synthase_C"/>
    <property type="match status" value="1"/>
</dbReference>
<keyword evidence="4 6" id="KW-1133">Transmembrane helix</keyword>
<dbReference type="InterPro" id="IPR051211">
    <property type="entry name" value="PG_lysyltransferase"/>
</dbReference>
<dbReference type="OrthoDB" id="9801152at2"/>
<keyword evidence="8" id="KW-0030">Aminoacyl-tRNA synthetase</keyword>
<feature type="transmembrane region" description="Helical" evidence="6">
    <location>
        <begin position="154"/>
        <end position="175"/>
    </location>
</feature>
<evidence type="ECO:0000256" key="6">
    <source>
        <dbReference type="SAM" id="Phobius"/>
    </source>
</evidence>
<dbReference type="InterPro" id="IPR016181">
    <property type="entry name" value="Acyl_CoA_acyltransferase"/>
</dbReference>
<dbReference type="Proteomes" id="UP000245639">
    <property type="component" value="Unassembled WGS sequence"/>
</dbReference>
<accession>A0A2U1FBF5</accession>